<dbReference type="Pfam" id="PF25268">
    <property type="entry name" value="DUF7866"/>
    <property type="match status" value="1"/>
</dbReference>
<dbReference type="AlphaFoldDB" id="A0AAQ3L378"/>
<sequence>MANLRDVASSCVLVLKGVVEASNNKYYIPVRTFPEHQPIEVVIVPNRAPFKQCSSCTCCAQDDPKNCKNTQCCSEYVCQPSGKCILAPITCDCSNCH</sequence>
<evidence type="ECO:0000313" key="3">
    <source>
        <dbReference type="Proteomes" id="UP001327560"/>
    </source>
</evidence>
<keyword evidence="3" id="KW-1185">Reference proteome</keyword>
<evidence type="ECO:0000313" key="2">
    <source>
        <dbReference type="EMBL" id="WOL17381.1"/>
    </source>
</evidence>
<reference evidence="2 3" key="1">
    <citation type="submission" date="2023-10" db="EMBL/GenBank/DDBJ databases">
        <title>Chromosome-scale genome assembly provides insights into flower coloration mechanisms of Canna indica.</title>
        <authorList>
            <person name="Li C."/>
        </authorList>
    </citation>
    <scope>NUCLEOTIDE SEQUENCE [LARGE SCALE GENOMIC DNA]</scope>
    <source>
        <tissue evidence="2">Flower</tissue>
    </source>
</reference>
<organism evidence="2 3">
    <name type="scientific">Canna indica</name>
    <name type="common">Indian-shot</name>
    <dbReference type="NCBI Taxonomy" id="4628"/>
    <lineage>
        <taxon>Eukaryota</taxon>
        <taxon>Viridiplantae</taxon>
        <taxon>Streptophyta</taxon>
        <taxon>Embryophyta</taxon>
        <taxon>Tracheophyta</taxon>
        <taxon>Spermatophyta</taxon>
        <taxon>Magnoliopsida</taxon>
        <taxon>Liliopsida</taxon>
        <taxon>Zingiberales</taxon>
        <taxon>Cannaceae</taxon>
        <taxon>Canna</taxon>
    </lineage>
</organism>
<gene>
    <name evidence="2" type="ORF">Cni_G26173</name>
</gene>
<dbReference type="Proteomes" id="UP001327560">
    <property type="component" value="Chromosome 8"/>
</dbReference>
<name>A0AAQ3L378_9LILI</name>
<accession>A0AAQ3L378</accession>
<proteinExistence type="predicted"/>
<dbReference type="EMBL" id="CP136897">
    <property type="protein sequence ID" value="WOL17381.1"/>
    <property type="molecule type" value="Genomic_DNA"/>
</dbReference>
<feature type="domain" description="DUF7866" evidence="1">
    <location>
        <begin position="49"/>
        <end position="97"/>
    </location>
</feature>
<protein>
    <recommendedName>
        <fullName evidence="1">DUF7866 domain-containing protein</fullName>
    </recommendedName>
</protein>
<dbReference type="InterPro" id="IPR057188">
    <property type="entry name" value="DUF7866"/>
</dbReference>
<evidence type="ECO:0000259" key="1">
    <source>
        <dbReference type="Pfam" id="PF25268"/>
    </source>
</evidence>